<gene>
    <name evidence="8" type="ORF">Lboz_0881</name>
</gene>
<protein>
    <submittedName>
        <fullName evidence="8">Chromate transport protein</fullName>
    </submittedName>
</protein>
<feature type="transmembrane region" description="Helical" evidence="7">
    <location>
        <begin position="111"/>
        <end position="128"/>
    </location>
</feature>
<dbReference type="STRING" id="447.Lboz_0881"/>
<evidence type="ECO:0000256" key="6">
    <source>
        <dbReference type="ARBA" id="ARBA00023136"/>
    </source>
</evidence>
<comment type="similarity">
    <text evidence="2">Belongs to the chromate ion transporter (CHR) (TC 2.A.51) family.</text>
</comment>
<name>A0A0W0RW41_LEGBO</name>
<organism evidence="8 9">
    <name type="scientific">Legionella bozemanae</name>
    <name type="common">Fluoribacter bozemanae</name>
    <dbReference type="NCBI Taxonomy" id="447"/>
    <lineage>
        <taxon>Bacteria</taxon>
        <taxon>Pseudomonadati</taxon>
        <taxon>Pseudomonadota</taxon>
        <taxon>Gammaproteobacteria</taxon>
        <taxon>Legionellales</taxon>
        <taxon>Legionellaceae</taxon>
        <taxon>Legionella</taxon>
    </lineage>
</organism>
<dbReference type="GO" id="GO:0005886">
    <property type="term" value="C:plasma membrane"/>
    <property type="evidence" value="ECO:0007669"/>
    <property type="project" value="UniProtKB-SubCell"/>
</dbReference>
<feature type="transmembrane region" description="Helical" evidence="7">
    <location>
        <begin position="78"/>
        <end position="99"/>
    </location>
</feature>
<dbReference type="RefSeq" id="WP_058458575.1">
    <property type="nucleotide sequence ID" value="NZ_CAAAIY010000029.1"/>
</dbReference>
<feature type="transmembrane region" description="Helical" evidence="7">
    <location>
        <begin position="5"/>
        <end position="26"/>
    </location>
</feature>
<dbReference type="OrthoDB" id="9788907at2"/>
<dbReference type="GO" id="GO:0015109">
    <property type="term" value="F:chromate transmembrane transporter activity"/>
    <property type="evidence" value="ECO:0007669"/>
    <property type="project" value="InterPro"/>
</dbReference>
<dbReference type="Pfam" id="PF02417">
    <property type="entry name" value="Chromate_transp"/>
    <property type="match status" value="1"/>
</dbReference>
<evidence type="ECO:0000256" key="5">
    <source>
        <dbReference type="ARBA" id="ARBA00022989"/>
    </source>
</evidence>
<comment type="subcellular location">
    <subcellularLocation>
        <location evidence="1">Cell membrane</location>
        <topology evidence="1">Multi-pass membrane protein</topology>
    </subcellularLocation>
</comment>
<evidence type="ECO:0000313" key="8">
    <source>
        <dbReference type="EMBL" id="KTC75274.1"/>
    </source>
</evidence>
<evidence type="ECO:0000256" key="2">
    <source>
        <dbReference type="ARBA" id="ARBA00005262"/>
    </source>
</evidence>
<dbReference type="PANTHER" id="PTHR43663:SF1">
    <property type="entry name" value="CHROMATE TRANSPORTER"/>
    <property type="match status" value="1"/>
</dbReference>
<dbReference type="Proteomes" id="UP000054695">
    <property type="component" value="Unassembled WGS sequence"/>
</dbReference>
<dbReference type="PANTHER" id="PTHR43663">
    <property type="entry name" value="CHROMATE TRANSPORT PROTEIN-RELATED"/>
    <property type="match status" value="1"/>
</dbReference>
<keyword evidence="4 7" id="KW-0812">Transmembrane</keyword>
<dbReference type="EMBL" id="LNXU01000011">
    <property type="protein sequence ID" value="KTC75274.1"/>
    <property type="molecule type" value="Genomic_DNA"/>
</dbReference>
<dbReference type="InterPro" id="IPR052518">
    <property type="entry name" value="CHR_Transporter"/>
</dbReference>
<proteinExistence type="inferred from homology"/>
<keyword evidence="9" id="KW-1185">Reference proteome</keyword>
<feature type="transmembrane region" description="Helical" evidence="7">
    <location>
        <begin position="46"/>
        <end position="66"/>
    </location>
</feature>
<feature type="transmembrane region" description="Helical" evidence="7">
    <location>
        <begin position="135"/>
        <end position="154"/>
    </location>
</feature>
<dbReference type="AlphaFoldDB" id="A0A0W0RW41"/>
<evidence type="ECO:0000256" key="7">
    <source>
        <dbReference type="SAM" id="Phobius"/>
    </source>
</evidence>
<keyword evidence="5 7" id="KW-1133">Transmembrane helix</keyword>
<comment type="caution">
    <text evidence="8">The sequence shown here is derived from an EMBL/GenBank/DDBJ whole genome shotgun (WGS) entry which is preliminary data.</text>
</comment>
<keyword evidence="3" id="KW-1003">Cell membrane</keyword>
<keyword evidence="6 7" id="KW-0472">Membrane</keyword>
<dbReference type="PATRIC" id="fig|447.4.peg.952"/>
<sequence>MINTLFAIILSFGKIGLISLGGGNSMLKLLEYEAVEYRQWIGQEEFIAMVGSTFIFPGLTGVKLSALIGYKAAGMTGLVLAVLSLNLPGLLMAIAGYQWLTSHNGPGMRKIMIGVQYGALALLAAASYSVAQGVVGMYFSIPIALCCFVFFLALTFWNLSPFYGFIGFIAVCFFLVR</sequence>
<feature type="transmembrane region" description="Helical" evidence="7">
    <location>
        <begin position="160"/>
        <end position="176"/>
    </location>
</feature>
<dbReference type="InterPro" id="IPR003370">
    <property type="entry name" value="Chromate_transpt"/>
</dbReference>
<evidence type="ECO:0000256" key="1">
    <source>
        <dbReference type="ARBA" id="ARBA00004651"/>
    </source>
</evidence>
<evidence type="ECO:0000256" key="3">
    <source>
        <dbReference type="ARBA" id="ARBA00022475"/>
    </source>
</evidence>
<reference evidence="8 9" key="1">
    <citation type="submission" date="2015-11" db="EMBL/GenBank/DDBJ databases">
        <title>Genomic analysis of 38 Legionella species identifies large and diverse effector repertoires.</title>
        <authorList>
            <person name="Burstein D."/>
            <person name="Amaro F."/>
            <person name="Zusman T."/>
            <person name="Lifshitz Z."/>
            <person name="Cohen O."/>
            <person name="Gilbert J.A."/>
            <person name="Pupko T."/>
            <person name="Shuman H.A."/>
            <person name="Segal G."/>
        </authorList>
    </citation>
    <scope>NUCLEOTIDE SEQUENCE [LARGE SCALE GENOMIC DNA]</scope>
    <source>
        <strain evidence="8 9">WIGA</strain>
    </source>
</reference>
<accession>A0A0W0RW41</accession>
<evidence type="ECO:0000256" key="4">
    <source>
        <dbReference type="ARBA" id="ARBA00022692"/>
    </source>
</evidence>
<evidence type="ECO:0000313" key="9">
    <source>
        <dbReference type="Proteomes" id="UP000054695"/>
    </source>
</evidence>